<evidence type="ECO:0000313" key="3">
    <source>
        <dbReference type="Proteomes" id="UP000604046"/>
    </source>
</evidence>
<evidence type="ECO:0000256" key="1">
    <source>
        <dbReference type="SAM" id="Coils"/>
    </source>
</evidence>
<dbReference type="AlphaFoldDB" id="A0A812RES3"/>
<gene>
    <name evidence="2" type="ORF">SNAT2548_LOCUS23502</name>
</gene>
<protein>
    <submittedName>
        <fullName evidence="2">Uncharacterized protein</fullName>
    </submittedName>
</protein>
<name>A0A812RES3_9DINO</name>
<evidence type="ECO:0000313" key="2">
    <source>
        <dbReference type="EMBL" id="CAE7432321.1"/>
    </source>
</evidence>
<proteinExistence type="predicted"/>
<dbReference type="Gene3D" id="1.20.5.1700">
    <property type="match status" value="1"/>
</dbReference>
<dbReference type="Proteomes" id="UP000604046">
    <property type="component" value="Unassembled WGS sequence"/>
</dbReference>
<reference evidence="2" key="1">
    <citation type="submission" date="2021-02" db="EMBL/GenBank/DDBJ databases">
        <authorList>
            <person name="Dougan E. K."/>
            <person name="Rhodes N."/>
            <person name="Thang M."/>
            <person name="Chan C."/>
        </authorList>
    </citation>
    <scope>NUCLEOTIDE SEQUENCE</scope>
</reference>
<accession>A0A812RES3</accession>
<comment type="caution">
    <text evidence="2">The sequence shown here is derived from an EMBL/GenBank/DDBJ whole genome shotgun (WGS) entry which is preliminary data.</text>
</comment>
<dbReference type="EMBL" id="CAJNDS010002324">
    <property type="protein sequence ID" value="CAE7432321.1"/>
    <property type="molecule type" value="Genomic_DNA"/>
</dbReference>
<organism evidence="2 3">
    <name type="scientific">Symbiodinium natans</name>
    <dbReference type="NCBI Taxonomy" id="878477"/>
    <lineage>
        <taxon>Eukaryota</taxon>
        <taxon>Sar</taxon>
        <taxon>Alveolata</taxon>
        <taxon>Dinophyceae</taxon>
        <taxon>Suessiales</taxon>
        <taxon>Symbiodiniaceae</taxon>
        <taxon>Symbiodinium</taxon>
    </lineage>
</organism>
<feature type="coiled-coil region" evidence="1">
    <location>
        <begin position="51"/>
        <end position="85"/>
    </location>
</feature>
<keyword evidence="3" id="KW-1185">Reference proteome</keyword>
<keyword evidence="1" id="KW-0175">Coiled coil</keyword>
<sequence>MGCIELEVAGFFWHLFTGGILSVPRLDRLLVDKFSEDALHDKSKIRYKEKIKAKDAKISSLETALERLREKARHMEGSMRQDAQQLAIDVAVLSTELHHAQAGSMPEENLGLRGQLAQALASADEMKRPAAAPLGRLRRMSTVGVILGLQEE</sequence>